<gene>
    <name evidence="3" type="ORF">BG55_10050</name>
</gene>
<dbReference type="OrthoDB" id="6490254at2"/>
<evidence type="ECO:0000259" key="2">
    <source>
        <dbReference type="Pfam" id="PF10908"/>
    </source>
</evidence>
<sequence>MQICRMDYDDVSPDGRRLKLLVYGVGTFPVFSGIAPVTNIAECAFIRNAALPVGTYWIVDAPEGSLVNRLERAVKDFKNGTNHAEWFGLYNSATMSDHVFVNGVDRGSFRLHPLRPNGEGEPWGCITFYNIPDFQMVRASLLRRKKVRVPGGKGLMAYGRIDVTGRTDYASCKVDK</sequence>
<keyword evidence="1" id="KW-1133">Transmembrane helix</keyword>
<accession>A0A014MBP1</accession>
<dbReference type="Pfam" id="PF10908">
    <property type="entry name" value="Tlde1_dom"/>
    <property type="match status" value="1"/>
</dbReference>
<keyword evidence="4" id="KW-1185">Reference proteome</keyword>
<keyword evidence="1" id="KW-0472">Membrane</keyword>
<evidence type="ECO:0000256" key="1">
    <source>
        <dbReference type="SAM" id="Phobius"/>
    </source>
</evidence>
<feature type="transmembrane region" description="Helical" evidence="1">
    <location>
        <begin position="20"/>
        <end position="38"/>
    </location>
</feature>
<name>A0A014MBP1_9GAMM</name>
<dbReference type="AlphaFoldDB" id="A0A014MBP1"/>
<dbReference type="InterPro" id="IPR021225">
    <property type="entry name" value="Tlde1_dom"/>
</dbReference>
<dbReference type="Proteomes" id="UP000019918">
    <property type="component" value="Unassembled WGS sequence"/>
</dbReference>
<dbReference type="EMBL" id="JFHN01000045">
    <property type="protein sequence ID" value="EXU75514.1"/>
    <property type="molecule type" value="Genomic_DNA"/>
</dbReference>
<protein>
    <recommendedName>
        <fullName evidence="2">Tlde1 domain-containing protein</fullName>
    </recommendedName>
</protein>
<keyword evidence="1" id="KW-0812">Transmembrane</keyword>
<feature type="domain" description="Tlde1" evidence="2">
    <location>
        <begin position="27"/>
        <end position="151"/>
    </location>
</feature>
<proteinExistence type="predicted"/>
<reference evidence="3 4" key="1">
    <citation type="submission" date="2014-02" db="EMBL/GenBank/DDBJ databases">
        <title>Draft genome of Erwinia mallotivora strain BT-MARDI, a papaya dieback pathogen.</title>
        <authorList>
            <person name="Redzuan R."/>
            <person name="Abu Bakar N."/>
            <person name="Badrun R."/>
            <person name="Mohd Raih M.F."/>
            <person name="Rozano L."/>
            <person name="Mat Amin N."/>
        </authorList>
    </citation>
    <scope>NUCLEOTIDE SEQUENCE [LARGE SCALE GENOMIC DNA]</scope>
    <source>
        <strain evidence="3 4">BT-MARDI</strain>
    </source>
</reference>
<evidence type="ECO:0000313" key="4">
    <source>
        <dbReference type="Proteomes" id="UP000019918"/>
    </source>
</evidence>
<evidence type="ECO:0000313" key="3">
    <source>
        <dbReference type="EMBL" id="EXU75514.1"/>
    </source>
</evidence>
<comment type="caution">
    <text evidence="3">The sequence shown here is derived from an EMBL/GenBank/DDBJ whole genome shotgun (WGS) entry which is preliminary data.</text>
</comment>
<organism evidence="3 4">
    <name type="scientific">Erwinia mallotivora</name>
    <dbReference type="NCBI Taxonomy" id="69222"/>
    <lineage>
        <taxon>Bacteria</taxon>
        <taxon>Pseudomonadati</taxon>
        <taxon>Pseudomonadota</taxon>
        <taxon>Gammaproteobacteria</taxon>
        <taxon>Enterobacterales</taxon>
        <taxon>Erwiniaceae</taxon>
        <taxon>Erwinia</taxon>
    </lineage>
</organism>